<dbReference type="Pfam" id="PF22685">
    <property type="entry name" value="Gal80p_C-like"/>
    <property type="match status" value="1"/>
</dbReference>
<dbReference type="PANTHER" id="PTHR43708">
    <property type="entry name" value="CONSERVED EXPRESSED OXIDOREDUCTASE (EUROFUNG)"/>
    <property type="match status" value="1"/>
</dbReference>
<dbReference type="Gene3D" id="3.40.50.720">
    <property type="entry name" value="NAD(P)-binding Rossmann-like Domain"/>
    <property type="match status" value="1"/>
</dbReference>
<evidence type="ECO:0008006" key="5">
    <source>
        <dbReference type="Google" id="ProtNLM"/>
    </source>
</evidence>
<dbReference type="GO" id="GO:0000166">
    <property type="term" value="F:nucleotide binding"/>
    <property type="evidence" value="ECO:0007669"/>
    <property type="project" value="InterPro"/>
</dbReference>
<dbReference type="RefSeq" id="XP_043166625.1">
    <property type="nucleotide sequence ID" value="XM_043310690.1"/>
</dbReference>
<dbReference type="Gene3D" id="3.30.360.10">
    <property type="entry name" value="Dihydrodipicolinate Reductase, domain 2"/>
    <property type="match status" value="1"/>
</dbReference>
<dbReference type="InterPro" id="IPR055080">
    <property type="entry name" value="Gal80p-like_C"/>
</dbReference>
<dbReference type="OrthoDB" id="446809at2759"/>
<proteinExistence type="predicted"/>
<dbReference type="SUPFAM" id="SSF55347">
    <property type="entry name" value="Glyceraldehyde-3-phosphate dehydrogenase-like, C-terminal domain"/>
    <property type="match status" value="1"/>
</dbReference>
<feature type="domain" description="Gfo/Idh/MocA-like oxidoreductase N-terminal" evidence="1">
    <location>
        <begin position="4"/>
        <end position="117"/>
    </location>
</feature>
<dbReference type="SUPFAM" id="SSF51735">
    <property type="entry name" value="NAD(P)-binding Rossmann-fold domains"/>
    <property type="match status" value="1"/>
</dbReference>
<evidence type="ECO:0000259" key="1">
    <source>
        <dbReference type="Pfam" id="PF01408"/>
    </source>
</evidence>
<dbReference type="PANTHER" id="PTHR43708:SF1">
    <property type="entry name" value="GALACTOSE_LACTOSE METABOLISM REGULATORY PROTEIN GAL80"/>
    <property type="match status" value="1"/>
</dbReference>
<dbReference type="InterPro" id="IPR000683">
    <property type="entry name" value="Gfo/Idh/MocA-like_OxRdtase_N"/>
</dbReference>
<feature type="domain" description="Gal80p-like C-terminal" evidence="2">
    <location>
        <begin position="140"/>
        <end position="293"/>
    </location>
</feature>
<evidence type="ECO:0000313" key="3">
    <source>
        <dbReference type="EMBL" id="CAG5153218.1"/>
    </source>
</evidence>
<dbReference type="EMBL" id="CAJRGZ010000016">
    <property type="protein sequence ID" value="CAG5153218.1"/>
    <property type="molecule type" value="Genomic_DNA"/>
</dbReference>
<name>A0A8J2I075_9PLEO</name>
<protein>
    <recommendedName>
        <fullName evidence="5">Gfo/Idh/MocA-like oxidoreductase N-terminal domain-containing protein</fullName>
    </recommendedName>
</protein>
<comment type="caution">
    <text evidence="3">The sequence shown here is derived from an EMBL/GenBank/DDBJ whole genome shotgun (WGS) entry which is preliminary data.</text>
</comment>
<reference evidence="3" key="1">
    <citation type="submission" date="2021-05" db="EMBL/GenBank/DDBJ databases">
        <authorList>
            <person name="Stam R."/>
        </authorList>
    </citation>
    <scope>NUCLEOTIDE SEQUENCE</scope>
    <source>
        <strain evidence="3">CS162</strain>
    </source>
</reference>
<dbReference type="InterPro" id="IPR051317">
    <property type="entry name" value="Gfo/Idh/MocA_oxidoreduct"/>
</dbReference>
<dbReference type="AlphaFoldDB" id="A0A8J2I075"/>
<keyword evidence="4" id="KW-1185">Reference proteome</keyword>
<organism evidence="3 4">
    <name type="scientific">Alternaria atra</name>
    <dbReference type="NCBI Taxonomy" id="119953"/>
    <lineage>
        <taxon>Eukaryota</taxon>
        <taxon>Fungi</taxon>
        <taxon>Dikarya</taxon>
        <taxon>Ascomycota</taxon>
        <taxon>Pezizomycotina</taxon>
        <taxon>Dothideomycetes</taxon>
        <taxon>Pleosporomycetidae</taxon>
        <taxon>Pleosporales</taxon>
        <taxon>Pleosporineae</taxon>
        <taxon>Pleosporaceae</taxon>
        <taxon>Alternaria</taxon>
        <taxon>Alternaria sect. Ulocladioides</taxon>
    </lineage>
</organism>
<sequence length="389" mass="42762">MSPIRVAIVGLSSSAKVTWAADAHLPYLLSSFGKKHYQLVALLNSSTQAAEAAKKTFNLSSDVKAYEDPATLAADPDIDLLVVCTRVDIHASVVEPSLRAGKAAYIEWPLTQGLDTSLNLAKLTSDPRNSIIGLQGRVAPITLRIKYLLATNTIGKVFSSQVRAFGSLMQRDALPESLTYFADRKVGGHPINIHYGHMIDYVHEVLGEWEESHAKMQIQRPELKVLGVNGRAGRTVKSDVPDLITVHGTLATNKGVTVPGAKLTASFRLGQPFKGEPGLSWHIAGETGELRVTAPGPYLMSGDSFNGQVTIEHHDHATDEVEDLGWDWPEWQKELGLRARSVAEVYERYAEWVEGGMGDVAEGRNWPRLEDGVGFMKEFDEIYRMFDEA</sequence>
<dbReference type="Proteomes" id="UP000676310">
    <property type="component" value="Unassembled WGS sequence"/>
</dbReference>
<accession>A0A8J2I075</accession>
<evidence type="ECO:0000259" key="2">
    <source>
        <dbReference type="Pfam" id="PF22685"/>
    </source>
</evidence>
<evidence type="ECO:0000313" key="4">
    <source>
        <dbReference type="Proteomes" id="UP000676310"/>
    </source>
</evidence>
<gene>
    <name evidence="3" type="ORF">ALTATR162_LOCUS3084</name>
</gene>
<dbReference type="GeneID" id="67014601"/>
<dbReference type="Pfam" id="PF01408">
    <property type="entry name" value="GFO_IDH_MocA"/>
    <property type="match status" value="1"/>
</dbReference>
<dbReference type="InterPro" id="IPR036291">
    <property type="entry name" value="NAD(P)-bd_dom_sf"/>
</dbReference>